<keyword evidence="7" id="KW-1133">Transmembrane helix</keyword>
<dbReference type="Pfam" id="PF09990">
    <property type="entry name" value="DUF2231"/>
    <property type="match status" value="1"/>
</dbReference>
<evidence type="ECO:0000259" key="8">
    <source>
        <dbReference type="PROSITE" id="PS51296"/>
    </source>
</evidence>
<evidence type="ECO:0000256" key="1">
    <source>
        <dbReference type="ARBA" id="ARBA00022714"/>
    </source>
</evidence>
<dbReference type="InterPro" id="IPR005805">
    <property type="entry name" value="Rieske_Fe-S_prot_C"/>
</dbReference>
<feature type="transmembrane region" description="Helical" evidence="7">
    <location>
        <begin position="110"/>
        <end position="131"/>
    </location>
</feature>
<dbReference type="PRINTS" id="PR00162">
    <property type="entry name" value="RIESKE"/>
</dbReference>
<name>A0A4V5PLM3_9BACT</name>
<evidence type="ECO:0000313" key="9">
    <source>
        <dbReference type="EMBL" id="TKC99876.1"/>
    </source>
</evidence>
<feature type="transmembrane region" description="Helical" evidence="7">
    <location>
        <begin position="176"/>
        <end position="198"/>
    </location>
</feature>
<dbReference type="GO" id="GO:0051537">
    <property type="term" value="F:2 iron, 2 sulfur cluster binding"/>
    <property type="evidence" value="ECO:0007669"/>
    <property type="project" value="UniProtKB-KW"/>
</dbReference>
<keyword evidence="7" id="KW-0472">Membrane</keyword>
<proteinExistence type="predicted"/>
<accession>A0A4V5PLM3</accession>
<dbReference type="InterPro" id="IPR036922">
    <property type="entry name" value="Rieske_2Fe-2S_sf"/>
</dbReference>
<evidence type="ECO:0000256" key="6">
    <source>
        <dbReference type="SAM" id="MobiDB-lite"/>
    </source>
</evidence>
<dbReference type="InterPro" id="IPR017941">
    <property type="entry name" value="Rieske_2Fe-2S"/>
</dbReference>
<dbReference type="SUPFAM" id="SSF50022">
    <property type="entry name" value="ISP domain"/>
    <property type="match status" value="1"/>
</dbReference>
<keyword evidence="10" id="KW-1185">Reference proteome</keyword>
<feature type="compositionally biased region" description="Basic and acidic residues" evidence="6">
    <location>
        <begin position="17"/>
        <end position="27"/>
    </location>
</feature>
<dbReference type="Proteomes" id="UP000309215">
    <property type="component" value="Unassembled WGS sequence"/>
</dbReference>
<feature type="domain" description="Rieske" evidence="8">
    <location>
        <begin position="215"/>
        <end position="311"/>
    </location>
</feature>
<dbReference type="InterPro" id="IPR019251">
    <property type="entry name" value="DUF2231_TM"/>
</dbReference>
<protein>
    <submittedName>
        <fullName evidence="9">DUF2231 domain-containing protein</fullName>
    </submittedName>
</protein>
<evidence type="ECO:0000313" key="10">
    <source>
        <dbReference type="Proteomes" id="UP000309215"/>
    </source>
</evidence>
<dbReference type="GO" id="GO:0046872">
    <property type="term" value="F:metal ion binding"/>
    <property type="evidence" value="ECO:0007669"/>
    <property type="project" value="UniProtKB-KW"/>
</dbReference>
<keyword evidence="1" id="KW-0001">2Fe-2S</keyword>
<keyword evidence="2" id="KW-0479">Metal-binding</keyword>
<dbReference type="OrthoDB" id="2873672at2"/>
<sequence length="320" mass="33534">MAGAAIAQRGVFGGEAPETRNETRKENGMATSLLTTVENRSSVDTLAEAVHRPVQAVLQKRPELRTTLDGTWLGHPLHAALTDFPIGAWATGLVLDIAGLGRRKKGLHDAAFTAHAFGLAAAGAAALAGLADWSYLDGKPRRVGFVHAALNTVAASLFGVSLLLRKNGRRGTGIAASTAGFGIVLGSAWLGGVMSYHYGIGVSHRAFEQGGPSGFVPVLRNDELVEGQLRRVVAEGAPILLARANGRVHAIGDTCTHLGCSLSAGRLDGERVVCACHGSQFRLRDGRVMVGPATDSEPHYETRVRDGQIEVRKSGLNGAS</sequence>
<keyword evidence="4" id="KW-0411">Iron-sulfur</keyword>
<gene>
    <name evidence="9" type="ORF">E8A74_36290</name>
</gene>
<feature type="region of interest" description="Disordered" evidence="6">
    <location>
        <begin position="1"/>
        <end position="27"/>
    </location>
</feature>
<dbReference type="PANTHER" id="PTHR21496">
    <property type="entry name" value="FERREDOXIN-RELATED"/>
    <property type="match status" value="1"/>
</dbReference>
<organism evidence="9 10">
    <name type="scientific">Polyangium fumosum</name>
    <dbReference type="NCBI Taxonomy" id="889272"/>
    <lineage>
        <taxon>Bacteria</taxon>
        <taxon>Pseudomonadati</taxon>
        <taxon>Myxococcota</taxon>
        <taxon>Polyangia</taxon>
        <taxon>Polyangiales</taxon>
        <taxon>Polyangiaceae</taxon>
        <taxon>Polyangium</taxon>
    </lineage>
</organism>
<feature type="transmembrane region" description="Helical" evidence="7">
    <location>
        <begin position="143"/>
        <end position="164"/>
    </location>
</feature>
<reference evidence="9 10" key="1">
    <citation type="submission" date="2019-04" db="EMBL/GenBank/DDBJ databases">
        <authorList>
            <person name="Li Y."/>
            <person name="Wang J."/>
        </authorList>
    </citation>
    <scope>NUCLEOTIDE SEQUENCE [LARGE SCALE GENOMIC DNA]</scope>
    <source>
        <strain evidence="9 10">DSM 14668</strain>
    </source>
</reference>
<dbReference type="AlphaFoldDB" id="A0A4V5PLM3"/>
<dbReference type="EMBL" id="SSMQ01000052">
    <property type="protein sequence ID" value="TKC99876.1"/>
    <property type="molecule type" value="Genomic_DNA"/>
</dbReference>
<keyword evidence="7" id="KW-0812">Transmembrane</keyword>
<dbReference type="Gene3D" id="2.102.10.10">
    <property type="entry name" value="Rieske [2Fe-2S] iron-sulphur domain"/>
    <property type="match status" value="1"/>
</dbReference>
<evidence type="ECO:0000256" key="4">
    <source>
        <dbReference type="ARBA" id="ARBA00023014"/>
    </source>
</evidence>
<evidence type="ECO:0000256" key="2">
    <source>
        <dbReference type="ARBA" id="ARBA00022723"/>
    </source>
</evidence>
<dbReference type="CDD" id="cd03467">
    <property type="entry name" value="Rieske"/>
    <property type="match status" value="1"/>
</dbReference>
<keyword evidence="5" id="KW-1015">Disulfide bond</keyword>
<evidence type="ECO:0000256" key="7">
    <source>
        <dbReference type="SAM" id="Phobius"/>
    </source>
</evidence>
<dbReference type="Pfam" id="PF00355">
    <property type="entry name" value="Rieske"/>
    <property type="match status" value="1"/>
</dbReference>
<keyword evidence="3" id="KW-0408">Iron</keyword>
<dbReference type="PANTHER" id="PTHR21496:SF23">
    <property type="entry name" value="3-PHENYLPROPIONATE_CINNAMIC ACID DIOXYGENASE FERREDOXIN SUBUNIT"/>
    <property type="match status" value="1"/>
</dbReference>
<evidence type="ECO:0000256" key="5">
    <source>
        <dbReference type="ARBA" id="ARBA00023157"/>
    </source>
</evidence>
<dbReference type="PROSITE" id="PS51296">
    <property type="entry name" value="RIESKE"/>
    <property type="match status" value="1"/>
</dbReference>
<dbReference type="GO" id="GO:0016020">
    <property type="term" value="C:membrane"/>
    <property type="evidence" value="ECO:0007669"/>
    <property type="project" value="InterPro"/>
</dbReference>
<comment type="caution">
    <text evidence="9">The sequence shown here is derived from an EMBL/GenBank/DDBJ whole genome shotgun (WGS) entry which is preliminary data.</text>
</comment>
<evidence type="ECO:0000256" key="3">
    <source>
        <dbReference type="ARBA" id="ARBA00023004"/>
    </source>
</evidence>